<evidence type="ECO:0000313" key="2">
    <source>
        <dbReference type="EMBL" id="QFU98187.1"/>
    </source>
</evidence>
<dbReference type="InterPro" id="IPR051044">
    <property type="entry name" value="MAG_DAG_Lipase"/>
</dbReference>
<dbReference type="Proteomes" id="UP000326702">
    <property type="component" value="Chromosome"/>
</dbReference>
<evidence type="ECO:0000313" key="3">
    <source>
        <dbReference type="Proteomes" id="UP000326702"/>
    </source>
</evidence>
<dbReference type="KEGG" id="lxl:KDY119_01697"/>
<dbReference type="PANTHER" id="PTHR11614">
    <property type="entry name" value="PHOSPHOLIPASE-RELATED"/>
    <property type="match status" value="1"/>
</dbReference>
<dbReference type="OrthoDB" id="9806902at2"/>
<name>A0A5P9Q9T0_9MICO</name>
<protein>
    <submittedName>
        <fullName evidence="2">Acylglycerol lipase</fullName>
        <ecNumber evidence="2">3.1.1.23</ecNumber>
    </submittedName>
</protein>
<dbReference type="RefSeq" id="WP_083890845.1">
    <property type="nucleotide sequence ID" value="NZ_BAABIH010000027.1"/>
</dbReference>
<dbReference type="Pfam" id="PF12146">
    <property type="entry name" value="Hydrolase_4"/>
    <property type="match status" value="1"/>
</dbReference>
<keyword evidence="2" id="KW-0378">Hydrolase</keyword>
<dbReference type="SUPFAM" id="SSF53474">
    <property type="entry name" value="alpha/beta-Hydrolases"/>
    <property type="match status" value="1"/>
</dbReference>
<gene>
    <name evidence="2" type="primary">mglL</name>
    <name evidence="2" type="ORF">KDY119_01697</name>
</gene>
<keyword evidence="3" id="KW-1185">Reference proteome</keyword>
<feature type="domain" description="Serine aminopeptidase S33" evidence="1">
    <location>
        <begin position="36"/>
        <end position="272"/>
    </location>
</feature>
<dbReference type="AlphaFoldDB" id="A0A5P9Q9T0"/>
<evidence type="ECO:0000259" key="1">
    <source>
        <dbReference type="Pfam" id="PF12146"/>
    </source>
</evidence>
<dbReference type="InterPro" id="IPR022742">
    <property type="entry name" value="Hydrolase_4"/>
</dbReference>
<proteinExistence type="predicted"/>
<dbReference type="GO" id="GO:0047372">
    <property type="term" value="F:monoacylglycerol lipase activity"/>
    <property type="evidence" value="ECO:0007669"/>
    <property type="project" value="UniProtKB-EC"/>
</dbReference>
<organism evidence="2 3">
    <name type="scientific">Luteimicrobium xylanilyticum</name>
    <dbReference type="NCBI Taxonomy" id="1133546"/>
    <lineage>
        <taxon>Bacteria</taxon>
        <taxon>Bacillati</taxon>
        <taxon>Actinomycetota</taxon>
        <taxon>Actinomycetes</taxon>
        <taxon>Micrococcales</taxon>
        <taxon>Luteimicrobium</taxon>
    </lineage>
</organism>
<dbReference type="EC" id="3.1.1.23" evidence="2"/>
<sequence>MTTESAGAGATAGPREEIVTDPQGVDVHVYVWDQAAPRAVVHVSHGVGEHAGRYAHVARALHDAGYAVVADDHRGHGATGTGHLGLGELGKGAHRAVFDAVEAVARQARAWFAPAPFVMLGHSWGSLVAQKLLARAPELFDGLVLSGTSYALPGVINGGDLGKRFRVEGGTGFEWLSRDPAVGAAFAADPLTFDVNTHSPYTWYQALQLLGRPPRHLRRDVSVLIQGGAEDTLGGTRGMRLLADAYRNRSGLTDVSLMVYPGARHEIYNETNKDEVLGDLVAWLDARFGTARGDRP</sequence>
<accession>A0A5P9Q9T0</accession>
<dbReference type="Gene3D" id="3.40.50.1820">
    <property type="entry name" value="alpha/beta hydrolase"/>
    <property type="match status" value="1"/>
</dbReference>
<dbReference type="EMBL" id="CP045529">
    <property type="protein sequence ID" value="QFU98187.1"/>
    <property type="molecule type" value="Genomic_DNA"/>
</dbReference>
<reference evidence="2 3" key="1">
    <citation type="submission" date="2019-10" db="EMBL/GenBank/DDBJ databases">
        <title>Genome sequence of Luteimicrobium xylanilyticum HY-24.</title>
        <authorList>
            <person name="Kim D.Y."/>
            <person name="Park H.-Y."/>
        </authorList>
    </citation>
    <scope>NUCLEOTIDE SEQUENCE [LARGE SCALE GENOMIC DNA]</scope>
    <source>
        <strain evidence="2 3">HY-24</strain>
    </source>
</reference>
<dbReference type="InterPro" id="IPR029058">
    <property type="entry name" value="AB_hydrolase_fold"/>
</dbReference>